<dbReference type="Proteomes" id="UP000605970">
    <property type="component" value="Unassembled WGS sequence"/>
</dbReference>
<reference evidence="1" key="1">
    <citation type="journal article" date="2020" name="Ecol. Evol.">
        <title>Genome structure and content of the rice root-knot nematode (Meloidogyne graminicola).</title>
        <authorList>
            <person name="Phan N.T."/>
            <person name="Danchin E.G.J."/>
            <person name="Klopp C."/>
            <person name="Perfus-Barbeoch L."/>
            <person name="Kozlowski D.K."/>
            <person name="Koutsovoulos G.D."/>
            <person name="Lopez-Roques C."/>
            <person name="Bouchez O."/>
            <person name="Zahm M."/>
            <person name="Besnard G."/>
            <person name="Bellafiore S."/>
        </authorList>
    </citation>
    <scope>NUCLEOTIDE SEQUENCE</scope>
    <source>
        <strain evidence="1">VN-18</strain>
    </source>
</reference>
<evidence type="ECO:0000313" key="1">
    <source>
        <dbReference type="EMBL" id="KAF7639935.1"/>
    </source>
</evidence>
<protein>
    <submittedName>
        <fullName evidence="1">Uncharacterized protein</fullName>
    </submittedName>
</protein>
<gene>
    <name evidence="1" type="ORF">Mgra_00000375</name>
</gene>
<dbReference type="EMBL" id="JABEBT010000002">
    <property type="protein sequence ID" value="KAF7639935.1"/>
    <property type="molecule type" value="Genomic_DNA"/>
</dbReference>
<proteinExistence type="predicted"/>
<accession>A0A8T0A3J0</accession>
<evidence type="ECO:0000313" key="2">
    <source>
        <dbReference type="Proteomes" id="UP000605970"/>
    </source>
</evidence>
<sequence>MANSFPGVAKRLKLFKQIYRQYLKGRGEYLPLRDFKNILEAKEICDNIDKILSSNESERYSYSLKCRELEKQFFIDWENEIKLKERSIIEKLKNNLAEKSKKWKNIFKKLKNTPKGYKQLSQE</sequence>
<dbReference type="AlphaFoldDB" id="A0A8T0A3J0"/>
<comment type="caution">
    <text evidence="1">The sequence shown here is derived from an EMBL/GenBank/DDBJ whole genome shotgun (WGS) entry which is preliminary data.</text>
</comment>
<keyword evidence="2" id="KW-1185">Reference proteome</keyword>
<name>A0A8T0A3J0_9BILA</name>
<organism evidence="1 2">
    <name type="scientific">Meloidogyne graminicola</name>
    <dbReference type="NCBI Taxonomy" id="189291"/>
    <lineage>
        <taxon>Eukaryota</taxon>
        <taxon>Metazoa</taxon>
        <taxon>Ecdysozoa</taxon>
        <taxon>Nematoda</taxon>
        <taxon>Chromadorea</taxon>
        <taxon>Rhabditida</taxon>
        <taxon>Tylenchina</taxon>
        <taxon>Tylenchomorpha</taxon>
        <taxon>Tylenchoidea</taxon>
        <taxon>Meloidogynidae</taxon>
        <taxon>Meloidogyninae</taxon>
        <taxon>Meloidogyne</taxon>
    </lineage>
</organism>